<dbReference type="PANTHER" id="PTHR31302:SF31">
    <property type="entry name" value="PHOSPHODIESTERASE YAEI"/>
    <property type="match status" value="1"/>
</dbReference>
<evidence type="ECO:0000256" key="4">
    <source>
        <dbReference type="SAM" id="Phobius"/>
    </source>
</evidence>
<keyword evidence="4" id="KW-1133">Transmembrane helix</keyword>
<evidence type="ECO:0000256" key="2">
    <source>
        <dbReference type="ARBA" id="ARBA00022801"/>
    </source>
</evidence>
<evidence type="ECO:0000256" key="1">
    <source>
        <dbReference type="ARBA" id="ARBA00022723"/>
    </source>
</evidence>
<keyword evidence="4" id="KW-0812">Transmembrane</keyword>
<dbReference type="InterPro" id="IPR029052">
    <property type="entry name" value="Metallo-depent_PP-like"/>
</dbReference>
<feature type="transmembrane region" description="Helical" evidence="4">
    <location>
        <begin position="229"/>
        <end position="254"/>
    </location>
</feature>
<dbReference type="InterPro" id="IPR004843">
    <property type="entry name" value="Calcineurin-like_PHP"/>
</dbReference>
<dbReference type="AlphaFoldDB" id="A0A9X1N8P9"/>
<feature type="transmembrane region" description="Helical" evidence="4">
    <location>
        <begin position="82"/>
        <end position="104"/>
    </location>
</feature>
<feature type="compositionally biased region" description="Polar residues" evidence="3">
    <location>
        <begin position="1"/>
        <end position="16"/>
    </location>
</feature>
<dbReference type="PANTHER" id="PTHR31302">
    <property type="entry name" value="TRANSMEMBRANE PROTEIN WITH METALLOPHOSPHOESTERASE DOMAIN-RELATED"/>
    <property type="match status" value="1"/>
</dbReference>
<comment type="caution">
    <text evidence="6">The sequence shown here is derived from an EMBL/GenBank/DDBJ whole genome shotgun (WGS) entry which is preliminary data.</text>
</comment>
<proteinExistence type="predicted"/>
<dbReference type="Gene3D" id="3.60.21.10">
    <property type="match status" value="1"/>
</dbReference>
<evidence type="ECO:0000256" key="3">
    <source>
        <dbReference type="SAM" id="MobiDB-lite"/>
    </source>
</evidence>
<feature type="domain" description="Calcineurin-like phosphoesterase" evidence="5">
    <location>
        <begin position="319"/>
        <end position="492"/>
    </location>
</feature>
<feature type="transmembrane region" description="Helical" evidence="4">
    <location>
        <begin position="185"/>
        <end position="208"/>
    </location>
</feature>
<dbReference type="GO" id="GO:0008758">
    <property type="term" value="F:UDP-2,3-diacylglucosamine hydrolase activity"/>
    <property type="evidence" value="ECO:0007669"/>
    <property type="project" value="TreeGrafter"/>
</dbReference>
<evidence type="ECO:0000313" key="7">
    <source>
        <dbReference type="Proteomes" id="UP001138997"/>
    </source>
</evidence>
<dbReference type="RefSeq" id="WP_231438543.1">
    <property type="nucleotide sequence ID" value="NZ_JAJOMB010000001.1"/>
</dbReference>
<feature type="compositionally biased region" description="Low complexity" evidence="3">
    <location>
        <begin position="37"/>
        <end position="46"/>
    </location>
</feature>
<feature type="region of interest" description="Disordered" evidence="3">
    <location>
        <begin position="617"/>
        <end position="662"/>
    </location>
</feature>
<keyword evidence="7" id="KW-1185">Reference proteome</keyword>
<keyword evidence="1" id="KW-0479">Metal-binding</keyword>
<dbReference type="GO" id="GO:0009245">
    <property type="term" value="P:lipid A biosynthetic process"/>
    <property type="evidence" value="ECO:0007669"/>
    <property type="project" value="TreeGrafter"/>
</dbReference>
<reference evidence="6" key="1">
    <citation type="submission" date="2021-11" db="EMBL/GenBank/DDBJ databases">
        <title>Streptomyces corallinus and Kineosporia corallina sp. nov., two new coral-derived marine actinobacteria.</title>
        <authorList>
            <person name="Buangrab K."/>
            <person name="Sutthacheep M."/>
            <person name="Yeemin T."/>
            <person name="Harunari E."/>
            <person name="Igarashi Y."/>
            <person name="Sripreechasak P."/>
            <person name="Kanchanasin P."/>
            <person name="Tanasupawat S."/>
            <person name="Phongsopitanun W."/>
        </authorList>
    </citation>
    <scope>NUCLEOTIDE SEQUENCE</scope>
    <source>
        <strain evidence="6">JCM 31032</strain>
    </source>
</reference>
<dbReference type="Pfam" id="PF00149">
    <property type="entry name" value="Metallophos"/>
    <property type="match status" value="1"/>
</dbReference>
<dbReference type="SUPFAM" id="SSF56300">
    <property type="entry name" value="Metallo-dependent phosphatases"/>
    <property type="match status" value="1"/>
</dbReference>
<dbReference type="Proteomes" id="UP001138997">
    <property type="component" value="Unassembled WGS sequence"/>
</dbReference>
<dbReference type="GO" id="GO:0016020">
    <property type="term" value="C:membrane"/>
    <property type="evidence" value="ECO:0007669"/>
    <property type="project" value="GOC"/>
</dbReference>
<feature type="compositionally biased region" description="Polar residues" evidence="3">
    <location>
        <begin position="646"/>
        <end position="662"/>
    </location>
</feature>
<dbReference type="InterPro" id="IPR051158">
    <property type="entry name" value="Metallophosphoesterase_sf"/>
</dbReference>
<evidence type="ECO:0000259" key="5">
    <source>
        <dbReference type="Pfam" id="PF00149"/>
    </source>
</evidence>
<keyword evidence="4" id="KW-0472">Membrane</keyword>
<evidence type="ECO:0000313" key="6">
    <source>
        <dbReference type="EMBL" id="MCD5309620.1"/>
    </source>
</evidence>
<gene>
    <name evidence="6" type="ORF">LR394_01840</name>
</gene>
<accession>A0A9X1N8P9</accession>
<sequence length="662" mass="70750">MSESDQPTSGRPNQGGPSPDESAPPAPNPDQRVPDQPGEAAGEASPEPAPKPVPGPTRRRLLRVRRWTVEQMFRRPEHPVRAAVRFIVSLTAALAVAAIAVSVYPYRTTVAKVDIVVSGSVTPEHRGITVDSSLGSLQFRDVTALPIGLHVTPRIDLDAVREATSGGATFTNDFRSQLEDRIPAMVLHFAGAALIGLLIGALIGDLIVDGAISVLANKDPLRAGSRRHRLAATATLVASSTVVALVALTATFGITYRSDWWQRYAVTGLLADIAATPDKLAALDARDAAAADKVRAVLSLQDALTRPPTSTDTPVTAYNVMFISDVHRRDIYNYLQEYIDANDVKLLVNTGDETLVGNTAEMTSSYIDSIRRITATTPMIWIKGNHDSASVARRMAEIPGVTVLDQEVVSAMGLQIYGVGDPRTYGAPGDAGSDDVEVVTRIETEAALSAVENLNRETYFDLLLAHEPIMGDTMATTLGPSVRAIGSGHVHHQNETADLQSSDRDYIRLIEGTTGMGGLLRETGDPMEFSILSVGTNCQYTRIIRYKLADPALPDLTRGETYGNNSAFDVHYFQPQDINAERTCAVEDGIDEAVPASATNLATVQEWSSLQLNDDALATPDEVTPDPVSTADEAGDNAIRDDAGDSTPSEATNPSPSETATP</sequence>
<dbReference type="EMBL" id="JAJOMB010000001">
    <property type="protein sequence ID" value="MCD5309620.1"/>
    <property type="molecule type" value="Genomic_DNA"/>
</dbReference>
<dbReference type="GO" id="GO:0046872">
    <property type="term" value="F:metal ion binding"/>
    <property type="evidence" value="ECO:0007669"/>
    <property type="project" value="UniProtKB-KW"/>
</dbReference>
<organism evidence="6 7">
    <name type="scientific">Kineosporia babensis</name>
    <dbReference type="NCBI Taxonomy" id="499548"/>
    <lineage>
        <taxon>Bacteria</taxon>
        <taxon>Bacillati</taxon>
        <taxon>Actinomycetota</taxon>
        <taxon>Actinomycetes</taxon>
        <taxon>Kineosporiales</taxon>
        <taxon>Kineosporiaceae</taxon>
        <taxon>Kineosporia</taxon>
    </lineage>
</organism>
<name>A0A9X1N8P9_9ACTN</name>
<feature type="region of interest" description="Disordered" evidence="3">
    <location>
        <begin position="1"/>
        <end position="59"/>
    </location>
</feature>
<protein>
    <submittedName>
        <fullName evidence="6">Metallophosphoesterase</fullName>
    </submittedName>
</protein>
<keyword evidence="2" id="KW-0378">Hydrolase</keyword>